<dbReference type="Proteomes" id="UP000544222">
    <property type="component" value="Unassembled WGS sequence"/>
</dbReference>
<evidence type="ECO:0000313" key="4">
    <source>
        <dbReference type="EMBL" id="MBB3187378.1"/>
    </source>
</evidence>
<organism evidence="4 5">
    <name type="scientific">Microbacter margulisiae</name>
    <dbReference type="NCBI Taxonomy" id="1350067"/>
    <lineage>
        <taxon>Bacteria</taxon>
        <taxon>Pseudomonadati</taxon>
        <taxon>Bacteroidota</taxon>
        <taxon>Bacteroidia</taxon>
        <taxon>Bacteroidales</taxon>
        <taxon>Porphyromonadaceae</taxon>
        <taxon>Microbacter</taxon>
    </lineage>
</organism>
<dbReference type="GO" id="GO:0003676">
    <property type="term" value="F:nucleic acid binding"/>
    <property type="evidence" value="ECO:0007669"/>
    <property type="project" value="InterPro"/>
</dbReference>
<gene>
    <name evidence="4" type="ORF">FHX64_001541</name>
</gene>
<reference evidence="4 5" key="1">
    <citation type="submission" date="2020-08" db="EMBL/GenBank/DDBJ databases">
        <title>Genomic Encyclopedia of Type Strains, Phase IV (KMG-IV): sequencing the most valuable type-strain genomes for metagenomic binning, comparative biology and taxonomic classification.</title>
        <authorList>
            <person name="Goeker M."/>
        </authorList>
    </citation>
    <scope>NUCLEOTIDE SEQUENCE [LARGE SCALE GENOMIC DNA]</scope>
    <source>
        <strain evidence="4 5">DSM 27471</strain>
    </source>
</reference>
<name>A0A7W5DSE8_9PORP</name>
<evidence type="ECO:0000313" key="5">
    <source>
        <dbReference type="Proteomes" id="UP000544222"/>
    </source>
</evidence>
<keyword evidence="5" id="KW-1185">Reference proteome</keyword>
<evidence type="ECO:0000256" key="2">
    <source>
        <dbReference type="ARBA" id="ARBA00035032"/>
    </source>
</evidence>
<dbReference type="InterPro" id="IPR003165">
    <property type="entry name" value="Piwi"/>
</dbReference>
<comment type="caution">
    <text evidence="4">The sequence shown here is derived from an EMBL/GenBank/DDBJ whole genome shotgun (WGS) entry which is preliminary data.</text>
</comment>
<dbReference type="EMBL" id="JACHYB010000001">
    <property type="protein sequence ID" value="MBB3187378.1"/>
    <property type="molecule type" value="Genomic_DNA"/>
</dbReference>
<comment type="similarity">
    <text evidence="1">Belongs to the argonaute family. Long pAgo subfamily.</text>
</comment>
<proteinExistence type="inferred from homology"/>
<dbReference type="RefSeq" id="WP_183413142.1">
    <property type="nucleotide sequence ID" value="NZ_JACHYB010000001.1"/>
</dbReference>
<feature type="domain" description="Piwi" evidence="3">
    <location>
        <begin position="374"/>
        <end position="688"/>
    </location>
</feature>
<dbReference type="Gene3D" id="3.40.50.2300">
    <property type="match status" value="1"/>
</dbReference>
<dbReference type="SMART" id="SM00950">
    <property type="entry name" value="Piwi"/>
    <property type="match status" value="1"/>
</dbReference>
<protein>
    <recommendedName>
        <fullName evidence="2">Protein argonaute</fullName>
    </recommendedName>
</protein>
<accession>A0A7W5DSE8</accession>
<dbReference type="Gene3D" id="3.30.420.10">
    <property type="entry name" value="Ribonuclease H-like superfamily/Ribonuclease H"/>
    <property type="match status" value="1"/>
</dbReference>
<sequence>MNYLTLNVLNFKHAQPRLTVYLTKEEQPDSISFSEYDCKELNTMIKNDGRLYATLTRQQKDQVAVTRCFNQDLCSEREIPWSFSFMKRYYTYRLVHHFREMGIPATHNFVSDTDVWIKDYSAYPGCEGYRVFTLRVQVSHSDGQPQLLVAMGDVHSVHTCPVTDPLFSEVPESVIRKVLYQQAIYHYDQLPVQAKRHLESVYPCMNFELLHYLKINRPAPDKSNRYLKYSSETEKFRQHYLTGGLHAIMQPEETWCKTETGKLDLTSMLQLRFGEGVHAEPKYGFKQYGPVELIDRETVFFFIMHIDDIPLAYTINDYLRGQQPDFRGGLPRYLKIKYNTESRLSIVFRDRNNPIGEIEAMLKRRALDTDAKNYVAIYLSPHSKWTTDLTHKNIYYRVKELLLSYNIVSQTIEVEKHWSPDRPVSNEGDAKKAIMTGNFQYSLPNILVAISAKLGYTPWCFEQQPAKELVVGISAYRSRDLDRNYLGSAFTFTNEGRFVGFDCLKDKQVKELAGLIALTLREYCLNAGKPERLVIHFYKRLSRRELQPIEKALSELGLSVPVVVVSVNKGFANDIVGFDHSRQHKMPLSGLYIPISPYQYLLFNNQQQTGEEAINEREGYPFPLKLTLQKYEPGMNTAIPVGKTEAEELMVQVCRFSQLYWKSVSRQWMPVTLRYPEMLAQIVPHFKYLDMPEMGKENLWFL</sequence>
<evidence type="ECO:0000256" key="1">
    <source>
        <dbReference type="ARBA" id="ARBA00035012"/>
    </source>
</evidence>
<dbReference type="InterPro" id="IPR012337">
    <property type="entry name" value="RNaseH-like_sf"/>
</dbReference>
<dbReference type="AlphaFoldDB" id="A0A7W5DSE8"/>
<dbReference type="InterPro" id="IPR036397">
    <property type="entry name" value="RNaseH_sf"/>
</dbReference>
<dbReference type="SUPFAM" id="SSF53098">
    <property type="entry name" value="Ribonuclease H-like"/>
    <property type="match status" value="1"/>
</dbReference>
<evidence type="ECO:0000259" key="3">
    <source>
        <dbReference type="SMART" id="SM00950"/>
    </source>
</evidence>